<evidence type="ECO:0000313" key="2">
    <source>
        <dbReference type="EMBL" id="WNC69747.1"/>
    </source>
</evidence>
<protein>
    <submittedName>
        <fullName evidence="2">Uncharacterized protein</fullName>
    </submittedName>
</protein>
<feature type="signal peptide" evidence="1">
    <location>
        <begin position="1"/>
        <end position="23"/>
    </location>
</feature>
<keyword evidence="1" id="KW-0732">Signal</keyword>
<dbReference type="Proteomes" id="UP001248581">
    <property type="component" value="Chromosome"/>
</dbReference>
<dbReference type="RefSeq" id="WP_348388890.1">
    <property type="nucleotide sequence ID" value="NZ_CP134146.1"/>
</dbReference>
<dbReference type="EMBL" id="CP134146">
    <property type="protein sequence ID" value="WNC69747.1"/>
    <property type="molecule type" value="Genomic_DNA"/>
</dbReference>
<gene>
    <name evidence="2" type="ORF">RI845_06260</name>
</gene>
<name>A0ABY9TLY5_9GAMM</name>
<accession>A0ABY9TLY5</accession>
<feature type="chain" id="PRO_5045780632" evidence="1">
    <location>
        <begin position="24"/>
        <end position="144"/>
    </location>
</feature>
<evidence type="ECO:0000256" key="1">
    <source>
        <dbReference type="SAM" id="SignalP"/>
    </source>
</evidence>
<sequence>MYKKIVISVITASFLMASNVSVAEDGKRYDKSVTWKNVVRVNYKPGKRDEALKIISDYYRPATEKAKTPGPEVVMELQTGDYDLLVVWHMEGGVNDLTWEKGPHGKAWRSALNDIAGGEDKAQAIIEKYISYVDNADNDIALVR</sequence>
<proteinExistence type="predicted"/>
<reference evidence="3" key="1">
    <citation type="submission" date="2023-09" db="EMBL/GenBank/DDBJ databases">
        <authorList>
            <person name="Li S."/>
            <person name="Li X."/>
            <person name="Zhang C."/>
            <person name="Zhao Z."/>
        </authorList>
    </citation>
    <scope>NUCLEOTIDE SEQUENCE [LARGE SCALE GENOMIC DNA]</scope>
    <source>
        <strain evidence="3">SQ345</strain>
    </source>
</reference>
<keyword evidence="3" id="KW-1185">Reference proteome</keyword>
<evidence type="ECO:0000313" key="3">
    <source>
        <dbReference type="Proteomes" id="UP001248581"/>
    </source>
</evidence>
<organism evidence="2 3">
    <name type="scientific">Thalassotalea nanhaiensis</name>
    <dbReference type="NCBI Taxonomy" id="3065648"/>
    <lineage>
        <taxon>Bacteria</taxon>
        <taxon>Pseudomonadati</taxon>
        <taxon>Pseudomonadota</taxon>
        <taxon>Gammaproteobacteria</taxon>
        <taxon>Alteromonadales</taxon>
        <taxon>Colwelliaceae</taxon>
        <taxon>Thalassotalea</taxon>
    </lineage>
</organism>